<dbReference type="Pfam" id="PF22772">
    <property type="entry name" value="WsaF_C"/>
    <property type="match status" value="1"/>
</dbReference>
<accession>A0A3N1G8Y1</accession>
<dbReference type="OrthoDB" id="7615426at2"/>
<evidence type="ECO:0000313" key="4">
    <source>
        <dbReference type="EMBL" id="ROP26710.1"/>
    </source>
</evidence>
<evidence type="ECO:0008006" key="6">
    <source>
        <dbReference type="Google" id="ProtNLM"/>
    </source>
</evidence>
<organism evidence="4 5">
    <name type="scientific">Pseudokineococcus lusitanus</name>
    <dbReference type="NCBI Taxonomy" id="763993"/>
    <lineage>
        <taxon>Bacteria</taxon>
        <taxon>Bacillati</taxon>
        <taxon>Actinomycetota</taxon>
        <taxon>Actinomycetes</taxon>
        <taxon>Kineosporiales</taxon>
        <taxon>Kineosporiaceae</taxon>
        <taxon>Pseudokineococcus</taxon>
    </lineage>
</organism>
<dbReference type="Pfam" id="PF21374">
    <property type="entry name" value="WsaF_N"/>
    <property type="match status" value="1"/>
</dbReference>
<dbReference type="InParanoid" id="A0A3N1G8Y1"/>
<gene>
    <name evidence="4" type="ORF">EDC03_3180</name>
</gene>
<dbReference type="RefSeq" id="WP_148058118.1">
    <property type="nucleotide sequence ID" value="NZ_RJKN01000010.1"/>
</dbReference>
<dbReference type="AlphaFoldDB" id="A0A3N1G8Y1"/>
<dbReference type="EMBL" id="RJKN01000010">
    <property type="protein sequence ID" value="ROP26710.1"/>
    <property type="molecule type" value="Genomic_DNA"/>
</dbReference>
<dbReference type="Gene3D" id="3.40.50.2000">
    <property type="entry name" value="Glycogen Phosphorylase B"/>
    <property type="match status" value="1"/>
</dbReference>
<feature type="region of interest" description="Disordered" evidence="1">
    <location>
        <begin position="40"/>
        <end position="74"/>
    </location>
</feature>
<dbReference type="GO" id="GO:0030247">
    <property type="term" value="F:polysaccharide binding"/>
    <property type="evidence" value="ECO:0007669"/>
    <property type="project" value="InterPro"/>
</dbReference>
<dbReference type="Gene3D" id="3.40.50.11090">
    <property type="match status" value="1"/>
</dbReference>
<sequence>MRVTRSGRVALAAVRSYLTDKDVRSGIAFHAREGRWPGAAASWSRSVTPTAPASTGAPRVALPGGGDEGTPAVPVPRVRLGEIARGGSTFERTSLVDAPPHVNLVLPGLDVERIYAGLLTAMTVGWRLAEARGVPLRVVLTSEAVGSTSTRTLRRWFVDNGFDPARAATVDLVERAQVPSATFGTGDVWVATYWTTAHALDLACRRGAVDRGRVVYLVQDFEPSFSGWSDQYAIAESTYRAGFTPMVNSRSLADYLAWAVGLEVDPQVVFAPHLDLPALQGAAAAWEPGDPERPRVFFYARPRHPRNLFRIGIEGVQRFAVLAEAEGLRPDVVTAGDLHRDVALTPTTVARSAGKLSMADYYGLVGRTDLALCLMQSPHPSHMPLELACSGVPTVTNSLGGFRGDWHDRLVRAEADPDALGAALLEAWRTRPEGHAFAPPRGLGGELDAAVAAVAQRVPR</sequence>
<keyword evidence="5" id="KW-1185">Reference proteome</keyword>
<evidence type="ECO:0000313" key="5">
    <source>
        <dbReference type="Proteomes" id="UP000276232"/>
    </source>
</evidence>
<name>A0A3N1G8Y1_9ACTN</name>
<feature type="domain" description="WsaF C-terminal" evidence="3">
    <location>
        <begin position="295"/>
        <end position="424"/>
    </location>
</feature>
<dbReference type="InterPro" id="IPR055050">
    <property type="entry name" value="WsaF_C"/>
</dbReference>
<dbReference type="InterPro" id="IPR048510">
    <property type="entry name" value="WsaF_N"/>
</dbReference>
<feature type="compositionally biased region" description="Polar residues" evidence="1">
    <location>
        <begin position="43"/>
        <end position="53"/>
    </location>
</feature>
<dbReference type="Proteomes" id="UP000276232">
    <property type="component" value="Unassembled WGS sequence"/>
</dbReference>
<protein>
    <recommendedName>
        <fullName evidence="6">Glycosyltransferase involved in cell wall biosynthesis</fullName>
    </recommendedName>
</protein>
<feature type="domain" description="WsaF N-terminal" evidence="2">
    <location>
        <begin position="102"/>
        <end position="242"/>
    </location>
</feature>
<evidence type="ECO:0000259" key="2">
    <source>
        <dbReference type="Pfam" id="PF21374"/>
    </source>
</evidence>
<evidence type="ECO:0000256" key="1">
    <source>
        <dbReference type="SAM" id="MobiDB-lite"/>
    </source>
</evidence>
<reference evidence="4 5" key="1">
    <citation type="journal article" date="2015" name="Stand. Genomic Sci.">
        <title>Genomic Encyclopedia of Bacterial and Archaeal Type Strains, Phase III: the genomes of soil and plant-associated and newly described type strains.</title>
        <authorList>
            <person name="Whitman W.B."/>
            <person name="Woyke T."/>
            <person name="Klenk H.P."/>
            <person name="Zhou Y."/>
            <person name="Lilburn T.G."/>
            <person name="Beck B.J."/>
            <person name="De Vos P."/>
            <person name="Vandamme P."/>
            <person name="Eisen J.A."/>
            <person name="Garrity G."/>
            <person name="Hugenholtz P."/>
            <person name="Kyrpides N.C."/>
        </authorList>
    </citation>
    <scope>NUCLEOTIDE SEQUENCE [LARGE SCALE GENOMIC DNA]</scope>
    <source>
        <strain evidence="4 5">CECT 7306</strain>
    </source>
</reference>
<comment type="caution">
    <text evidence="4">The sequence shown here is derived from an EMBL/GenBank/DDBJ whole genome shotgun (WGS) entry which is preliminary data.</text>
</comment>
<evidence type="ECO:0000259" key="3">
    <source>
        <dbReference type="Pfam" id="PF22772"/>
    </source>
</evidence>
<proteinExistence type="predicted"/>